<dbReference type="AlphaFoldDB" id="A0A5E4GHV6"/>
<dbReference type="Gramene" id="VVA39296">
    <property type="protein sequence ID" value="VVA39296"/>
    <property type="gene ID" value="Prudul26B014239"/>
</dbReference>
<dbReference type="OMA" id="NCLINTA"/>
<evidence type="ECO:0000313" key="1">
    <source>
        <dbReference type="EMBL" id="VVA39296.1"/>
    </source>
</evidence>
<reference evidence="2" key="1">
    <citation type="journal article" date="2020" name="Plant J.">
        <title>Transposons played a major role in the diversification between the closely related almond and peach genomes: results from the almond genome sequence.</title>
        <authorList>
            <person name="Alioto T."/>
            <person name="Alexiou K.G."/>
            <person name="Bardil A."/>
            <person name="Barteri F."/>
            <person name="Castanera R."/>
            <person name="Cruz F."/>
            <person name="Dhingra A."/>
            <person name="Duval H."/>
            <person name="Fernandez I Marti A."/>
            <person name="Frias L."/>
            <person name="Galan B."/>
            <person name="Garcia J.L."/>
            <person name="Howad W."/>
            <person name="Gomez-Garrido J."/>
            <person name="Gut M."/>
            <person name="Julca I."/>
            <person name="Morata J."/>
            <person name="Puigdomenech P."/>
            <person name="Ribeca P."/>
            <person name="Rubio Cabetas M.J."/>
            <person name="Vlasova A."/>
            <person name="Wirthensohn M."/>
            <person name="Garcia-Mas J."/>
            <person name="Gabaldon T."/>
            <person name="Casacuberta J.M."/>
            <person name="Arus P."/>
        </authorList>
    </citation>
    <scope>NUCLEOTIDE SEQUENCE [LARGE SCALE GENOMIC DNA]</scope>
    <source>
        <strain evidence="2">cv. Texas</strain>
    </source>
</reference>
<name>A0A5E4GHV6_PRUDU</name>
<sequence>MALSKAGINFKLTKTAQSIMMMEFKKGVFTIPQLATGELVESLFRNLIALEQCYHARWNEITSYVVLMDKLIVSSKDMRVLCNAGVIANLLSAEDGTKFFNNLYNGTWLETFYYGELCDKVNKYYDEEWNV</sequence>
<dbReference type="EMBL" id="CABIKO010000767">
    <property type="protein sequence ID" value="VVA39296.1"/>
    <property type="molecule type" value="Genomic_DNA"/>
</dbReference>
<proteinExistence type="predicted"/>
<dbReference type="InParanoid" id="A0A5E4GHV6"/>
<dbReference type="InterPro" id="IPR004158">
    <property type="entry name" value="DUF247_pln"/>
</dbReference>
<organism evidence="1 2">
    <name type="scientific">Prunus dulcis</name>
    <name type="common">Almond</name>
    <name type="synonym">Amygdalus dulcis</name>
    <dbReference type="NCBI Taxonomy" id="3755"/>
    <lineage>
        <taxon>Eukaryota</taxon>
        <taxon>Viridiplantae</taxon>
        <taxon>Streptophyta</taxon>
        <taxon>Embryophyta</taxon>
        <taxon>Tracheophyta</taxon>
        <taxon>Spermatophyta</taxon>
        <taxon>Magnoliopsida</taxon>
        <taxon>eudicotyledons</taxon>
        <taxon>Gunneridae</taxon>
        <taxon>Pentapetalae</taxon>
        <taxon>rosids</taxon>
        <taxon>fabids</taxon>
        <taxon>Rosales</taxon>
        <taxon>Rosaceae</taxon>
        <taxon>Amygdaloideae</taxon>
        <taxon>Amygdaleae</taxon>
        <taxon>Prunus</taxon>
    </lineage>
</organism>
<protein>
    <submittedName>
        <fullName evidence="1">PREDICTED: UPF0481</fullName>
    </submittedName>
</protein>
<accession>A0A5E4GHV6</accession>
<dbReference type="Pfam" id="PF03140">
    <property type="entry name" value="DUF247"/>
    <property type="match status" value="1"/>
</dbReference>
<dbReference type="PANTHER" id="PTHR31170:SF17">
    <property type="match status" value="1"/>
</dbReference>
<evidence type="ECO:0000313" key="2">
    <source>
        <dbReference type="Proteomes" id="UP000327085"/>
    </source>
</evidence>
<dbReference type="Proteomes" id="UP000327085">
    <property type="component" value="Unassembled WGS sequence"/>
</dbReference>
<dbReference type="PANTHER" id="PTHR31170">
    <property type="entry name" value="BNAC04G53230D PROTEIN"/>
    <property type="match status" value="1"/>
</dbReference>
<gene>
    <name evidence="1" type="ORF">ALMOND_2B014239</name>
</gene>